<accession>A0AC58GU28</accession>
<proteinExistence type="predicted"/>
<dbReference type="Proteomes" id="UP000000437">
    <property type="component" value="Chromosome 11"/>
</dbReference>
<reference evidence="2" key="1">
    <citation type="submission" date="2025-08" db="UniProtKB">
        <authorList>
            <consortium name="RefSeq"/>
        </authorList>
    </citation>
    <scope>IDENTIFICATION</scope>
    <source>
        <strain evidence="2">Tuebingen</strain>
        <tissue evidence="2">Fibroblasts and whole tissue</tissue>
    </source>
</reference>
<evidence type="ECO:0000313" key="1">
    <source>
        <dbReference type="Proteomes" id="UP000000437"/>
    </source>
</evidence>
<name>A0AC58GU28_DANRE</name>
<gene>
    <name evidence="2" type="primary">si:ch73-106k19.5</name>
</gene>
<dbReference type="RefSeq" id="XP_073773237.1">
    <property type="nucleotide sequence ID" value="XM_073917136.1"/>
</dbReference>
<organism evidence="1 2">
    <name type="scientific">Danio rerio</name>
    <name type="common">Zebrafish</name>
    <name type="synonym">Brachydanio rerio</name>
    <dbReference type="NCBI Taxonomy" id="7955"/>
    <lineage>
        <taxon>Eukaryota</taxon>
        <taxon>Metazoa</taxon>
        <taxon>Chordata</taxon>
        <taxon>Craniata</taxon>
        <taxon>Vertebrata</taxon>
        <taxon>Euteleostomi</taxon>
        <taxon>Actinopterygii</taxon>
        <taxon>Neopterygii</taxon>
        <taxon>Teleostei</taxon>
        <taxon>Ostariophysi</taxon>
        <taxon>Cypriniformes</taxon>
        <taxon>Danionidae</taxon>
        <taxon>Danioninae</taxon>
        <taxon>Danio</taxon>
    </lineage>
</organism>
<evidence type="ECO:0000313" key="2">
    <source>
        <dbReference type="RefSeq" id="XP_073773237.1"/>
    </source>
</evidence>
<protein>
    <submittedName>
        <fullName evidence="2">Uncharacterized protein</fullName>
    </submittedName>
</protein>
<sequence>MSANRQLCNLEFLEHDEDTSGTIYTRNLHRNNPETDFFVLSDVAEIKRSRTKTGKLIKHEISKKPSVQFGSVNASGSGLIGMADTVDRPAAATAEGVYANTGAYATGNEYKPGQRLPKAGAYAEAGVGRARAEYSVFDAEAKGPNASAIALASTTLTASAMGRAEIGSVSANVGPIGVKLGLGVDTGVSVGVDGLEVKLLGFGFSVGPRTSISLLGSEVSCSIL</sequence>
<keyword evidence="1" id="KW-1185">Reference proteome</keyword>